<keyword evidence="4 6" id="KW-1133">Transmembrane helix</keyword>
<dbReference type="Pfam" id="PF01679">
    <property type="entry name" value="Pmp3"/>
    <property type="match status" value="1"/>
</dbReference>
<comment type="similarity">
    <text evidence="2">Belongs to the UPF0057 (PMP3) family.</text>
</comment>
<feature type="transmembrane region" description="Helical" evidence="6">
    <location>
        <begin position="47"/>
        <end position="67"/>
    </location>
</feature>
<evidence type="ECO:0000256" key="1">
    <source>
        <dbReference type="ARBA" id="ARBA00004370"/>
    </source>
</evidence>
<dbReference type="PANTHER" id="PTHR21659:SF42">
    <property type="entry name" value="UPF0057 MEMBRANE PROTEIN ZK632.10-RELATED"/>
    <property type="match status" value="1"/>
</dbReference>
<evidence type="ECO:0000313" key="8">
    <source>
        <dbReference type="Proteomes" id="UP000321721"/>
    </source>
</evidence>
<dbReference type="Proteomes" id="UP000321721">
    <property type="component" value="Unassembled WGS sequence"/>
</dbReference>
<evidence type="ECO:0000256" key="3">
    <source>
        <dbReference type="ARBA" id="ARBA00022692"/>
    </source>
</evidence>
<dbReference type="OrthoDB" id="2692128at2"/>
<gene>
    <name evidence="7" type="ORF">FRY74_05575</name>
</gene>
<dbReference type="InterPro" id="IPR000612">
    <property type="entry name" value="PMP3"/>
</dbReference>
<keyword evidence="5 6" id="KW-0472">Membrane</keyword>
<dbReference type="PANTHER" id="PTHR21659">
    <property type="entry name" value="HYDROPHOBIC PROTEIN RCI2 LOW TEMPERATURE AND SALT RESPONSIVE PROTEIN LTI6 -RELATED"/>
    <property type="match status" value="1"/>
</dbReference>
<reference evidence="7 8" key="1">
    <citation type="submission" date="2019-08" db="EMBL/GenBank/DDBJ databases">
        <title>Genome of Vicingus serpentipes NCIMB 15042.</title>
        <authorList>
            <person name="Bowman J.P."/>
        </authorList>
    </citation>
    <scope>NUCLEOTIDE SEQUENCE [LARGE SCALE GENOMIC DNA]</scope>
    <source>
        <strain evidence="7 8">NCIMB 15042</strain>
    </source>
</reference>
<evidence type="ECO:0000256" key="2">
    <source>
        <dbReference type="ARBA" id="ARBA00009530"/>
    </source>
</evidence>
<accession>A0A5C6RX93</accession>
<comment type="subcellular location">
    <subcellularLocation>
        <location evidence="1">Membrane</location>
    </subcellularLocation>
</comment>
<organism evidence="7 8">
    <name type="scientific">Vicingus serpentipes</name>
    <dbReference type="NCBI Taxonomy" id="1926625"/>
    <lineage>
        <taxon>Bacteria</taxon>
        <taxon>Pseudomonadati</taxon>
        <taxon>Bacteroidota</taxon>
        <taxon>Flavobacteriia</taxon>
        <taxon>Flavobacteriales</taxon>
        <taxon>Vicingaceae</taxon>
        <taxon>Vicingus</taxon>
    </lineage>
</organism>
<proteinExistence type="inferred from homology"/>
<name>A0A5C6RX93_9FLAO</name>
<feature type="transmembrane region" description="Helical" evidence="6">
    <location>
        <begin position="18"/>
        <end position="35"/>
    </location>
</feature>
<sequence length="71" mass="8029">MHDAFNKISLNSKQVDDVVLIILGIFIPPLAVYLYEDAITANFWVDLLLTLLFWIPGIIFAMLVMFADVSV</sequence>
<evidence type="ECO:0000313" key="7">
    <source>
        <dbReference type="EMBL" id="TXB66220.1"/>
    </source>
</evidence>
<evidence type="ECO:0000256" key="4">
    <source>
        <dbReference type="ARBA" id="ARBA00022989"/>
    </source>
</evidence>
<keyword evidence="8" id="KW-1185">Reference proteome</keyword>
<dbReference type="GO" id="GO:0016020">
    <property type="term" value="C:membrane"/>
    <property type="evidence" value="ECO:0007669"/>
    <property type="project" value="UniProtKB-SubCell"/>
</dbReference>
<evidence type="ECO:0000256" key="6">
    <source>
        <dbReference type="SAM" id="Phobius"/>
    </source>
</evidence>
<comment type="caution">
    <text evidence="7">The sequence shown here is derived from an EMBL/GenBank/DDBJ whole genome shotgun (WGS) entry which is preliminary data.</text>
</comment>
<protein>
    <submittedName>
        <fullName evidence="7">YqaE/Pmp3 family membrane protein</fullName>
    </submittedName>
</protein>
<dbReference type="EMBL" id="VOOS01000002">
    <property type="protein sequence ID" value="TXB66220.1"/>
    <property type="molecule type" value="Genomic_DNA"/>
</dbReference>
<evidence type="ECO:0000256" key="5">
    <source>
        <dbReference type="ARBA" id="ARBA00023136"/>
    </source>
</evidence>
<keyword evidence="3 6" id="KW-0812">Transmembrane</keyword>
<dbReference type="AlphaFoldDB" id="A0A5C6RX93"/>